<feature type="region of interest" description="Disordered" evidence="1">
    <location>
        <begin position="35"/>
        <end position="80"/>
    </location>
</feature>
<dbReference type="Pfam" id="PF05257">
    <property type="entry name" value="CHAP"/>
    <property type="match status" value="1"/>
</dbReference>
<feature type="compositionally biased region" description="Polar residues" evidence="1">
    <location>
        <begin position="49"/>
        <end position="59"/>
    </location>
</feature>
<evidence type="ECO:0000259" key="3">
    <source>
        <dbReference type="PROSITE" id="PS50911"/>
    </source>
</evidence>
<evidence type="ECO:0000256" key="1">
    <source>
        <dbReference type="SAM" id="MobiDB-lite"/>
    </source>
</evidence>
<evidence type="ECO:0000256" key="2">
    <source>
        <dbReference type="SAM" id="SignalP"/>
    </source>
</evidence>
<dbReference type="RefSeq" id="WP_148568634.1">
    <property type="nucleotide sequence ID" value="NZ_RXYA01000030.1"/>
</dbReference>
<keyword evidence="2" id="KW-0732">Signal</keyword>
<dbReference type="Gene3D" id="3.90.1720.10">
    <property type="entry name" value="endopeptidase domain like (from Nostoc punctiforme)"/>
    <property type="match status" value="1"/>
</dbReference>
<protein>
    <submittedName>
        <fullName evidence="4">CHAP domain-containing protein</fullName>
    </submittedName>
</protein>
<dbReference type="InterPro" id="IPR007921">
    <property type="entry name" value="CHAP_dom"/>
</dbReference>
<dbReference type="Gene3D" id="2.60.40.3760">
    <property type="match status" value="2"/>
</dbReference>
<name>A0A923HWU4_9FIRM</name>
<feature type="domain" description="Peptidase C51" evidence="3">
    <location>
        <begin position="140"/>
        <end position="269"/>
    </location>
</feature>
<dbReference type="InterPro" id="IPR013688">
    <property type="entry name" value="GBS_Bsp-like"/>
</dbReference>
<proteinExistence type="predicted"/>
<comment type="caution">
    <text evidence="4">The sequence shown here is derived from an EMBL/GenBank/DDBJ whole genome shotgun (WGS) entry which is preliminary data.</text>
</comment>
<evidence type="ECO:0000313" key="5">
    <source>
        <dbReference type="Proteomes" id="UP000616595"/>
    </source>
</evidence>
<feature type="chain" id="PRO_5036803205" evidence="2">
    <location>
        <begin position="29"/>
        <end position="522"/>
    </location>
</feature>
<dbReference type="PROSITE" id="PS50911">
    <property type="entry name" value="CHAP"/>
    <property type="match status" value="1"/>
</dbReference>
<dbReference type="OrthoDB" id="1776966at2"/>
<evidence type="ECO:0000313" key="4">
    <source>
        <dbReference type="EMBL" id="MBC3889958.1"/>
    </source>
</evidence>
<accession>A0A923HWU4</accession>
<reference evidence="4" key="1">
    <citation type="submission" date="2019-10" db="EMBL/GenBank/DDBJ databases">
        <authorList>
            <person name="Ross D.E."/>
            <person name="Gulliver D."/>
        </authorList>
    </citation>
    <scope>NUCLEOTIDE SEQUENCE</scope>
    <source>
        <strain evidence="4">DER-2019</strain>
    </source>
</reference>
<sequence>MKKRQLKGFCFWMVLMITLGMLSVNVLAKENSVVGNSTSNKTTNSSVNEDSNTVNSGDSSKTDPAENVPTPEVAVPEAAVPEVVPANVAEDTTVADITADDSASEDAVSADATEERPPVAESFEVLSDNNNVYSFKPRFTAPGTNNPCYYAENIFCQSGYGMPNCTAYAWGRAYELLGSKPNLCAGNANQWWNYNSTGKVYSCGTTPKVGAIACWSGSACGHVAVVEAISGDQVTISESGWNSFLFRNSSYTIGSENSIYSGGFQGYIYIGDFCNDVTPPRVANIAIKDIDTEGFTVTSDVSDAGSGIDHVTFSVWTDAAGQDDLVSYTGTVSGDTASCRILYSEHNQEKGAYTVNVCAYDKAGYSAAGQTGIVTDVSPPTISDVEITDVSTNGYTIKCRVVDDTGVDQVMFPTWTTANGQDDIDIPGNSDKRTCQTMTGDTATYIVKEADHNNEWGEYETLINATDQYGNSACYDLRVEVKDDWTIIKEEALNSHDYLFFNDAVSGLETKARIEKKGTAAI</sequence>
<feature type="region of interest" description="Disordered" evidence="1">
    <location>
        <begin position="93"/>
        <end position="118"/>
    </location>
</feature>
<feature type="signal peptide" evidence="2">
    <location>
        <begin position="1"/>
        <end position="28"/>
    </location>
</feature>
<keyword evidence="5" id="KW-1185">Reference proteome</keyword>
<feature type="compositionally biased region" description="Low complexity" evidence="1">
    <location>
        <begin position="35"/>
        <end position="48"/>
    </location>
</feature>
<dbReference type="Pfam" id="PF08481">
    <property type="entry name" value="GBS_Bsp-like"/>
    <property type="match status" value="1"/>
</dbReference>
<dbReference type="InterPro" id="IPR038765">
    <property type="entry name" value="Papain-like_cys_pep_sf"/>
</dbReference>
<gene>
    <name evidence="4" type="ORF">GH810_16790</name>
</gene>
<dbReference type="Proteomes" id="UP000616595">
    <property type="component" value="Unassembled WGS sequence"/>
</dbReference>
<dbReference type="EMBL" id="WJBD01000033">
    <property type="protein sequence ID" value="MBC3889958.1"/>
    <property type="molecule type" value="Genomic_DNA"/>
</dbReference>
<dbReference type="AlphaFoldDB" id="A0A923HWU4"/>
<dbReference type="SUPFAM" id="SSF54001">
    <property type="entry name" value="Cysteine proteinases"/>
    <property type="match status" value="1"/>
</dbReference>
<feature type="compositionally biased region" description="Low complexity" evidence="1">
    <location>
        <begin position="65"/>
        <end position="80"/>
    </location>
</feature>
<reference evidence="4" key="2">
    <citation type="submission" date="2020-10" db="EMBL/GenBank/DDBJ databases">
        <title>Comparative genomics of the Acetobacterium genus.</title>
        <authorList>
            <person name="Marshall C."/>
            <person name="May H."/>
            <person name="Norman S."/>
        </authorList>
    </citation>
    <scope>NUCLEOTIDE SEQUENCE</scope>
    <source>
        <strain evidence="4">DER-2019</strain>
    </source>
</reference>
<organism evidence="4 5">
    <name type="scientific">Acetobacterium paludosum</name>
    <dbReference type="NCBI Taxonomy" id="52693"/>
    <lineage>
        <taxon>Bacteria</taxon>
        <taxon>Bacillati</taxon>
        <taxon>Bacillota</taxon>
        <taxon>Clostridia</taxon>
        <taxon>Eubacteriales</taxon>
        <taxon>Eubacteriaceae</taxon>
        <taxon>Acetobacterium</taxon>
    </lineage>
</organism>